<evidence type="ECO:0000256" key="7">
    <source>
        <dbReference type="ARBA" id="ARBA00022676"/>
    </source>
</evidence>
<evidence type="ECO:0000256" key="2">
    <source>
        <dbReference type="ARBA" id="ARBA00004752"/>
    </source>
</evidence>
<evidence type="ECO:0000256" key="13">
    <source>
        <dbReference type="ARBA" id="ARBA00022989"/>
    </source>
</evidence>
<evidence type="ECO:0000313" key="23">
    <source>
        <dbReference type="EMBL" id="HED09459.1"/>
    </source>
</evidence>
<dbReference type="AlphaFoldDB" id="A0A7V1LK38"/>
<keyword evidence="8" id="KW-0808">Transferase</keyword>
<evidence type="ECO:0000256" key="10">
    <source>
        <dbReference type="ARBA" id="ARBA00022801"/>
    </source>
</evidence>
<dbReference type="GO" id="GO:0016020">
    <property type="term" value="C:membrane"/>
    <property type="evidence" value="ECO:0007669"/>
    <property type="project" value="UniProtKB-SubCell"/>
</dbReference>
<dbReference type="InterPro" id="IPR036950">
    <property type="entry name" value="PBP_transglycosylase"/>
</dbReference>
<dbReference type="GO" id="GO:0030288">
    <property type="term" value="C:outer membrane-bounded periplasmic space"/>
    <property type="evidence" value="ECO:0007669"/>
    <property type="project" value="TreeGrafter"/>
</dbReference>
<dbReference type="SUPFAM" id="SSF53955">
    <property type="entry name" value="Lysozyme-like"/>
    <property type="match status" value="1"/>
</dbReference>
<evidence type="ECO:0000256" key="18">
    <source>
        <dbReference type="ARBA" id="ARBA00049902"/>
    </source>
</evidence>
<dbReference type="InterPro" id="IPR012338">
    <property type="entry name" value="Beta-lactam/transpept-like"/>
</dbReference>
<feature type="region of interest" description="Disordered" evidence="19">
    <location>
        <begin position="1"/>
        <end position="28"/>
    </location>
</feature>
<dbReference type="GO" id="GO:0008955">
    <property type="term" value="F:peptidoglycan glycosyltransferase activity"/>
    <property type="evidence" value="ECO:0007669"/>
    <property type="project" value="UniProtKB-EC"/>
</dbReference>
<keyword evidence="12" id="KW-0573">Peptidoglycan synthesis</keyword>
<evidence type="ECO:0000256" key="3">
    <source>
        <dbReference type="ARBA" id="ARBA00007090"/>
    </source>
</evidence>
<evidence type="ECO:0000259" key="22">
    <source>
        <dbReference type="Pfam" id="PF00912"/>
    </source>
</evidence>
<dbReference type="PANTHER" id="PTHR32282">
    <property type="entry name" value="BINDING PROTEIN TRANSPEPTIDASE, PUTATIVE-RELATED"/>
    <property type="match status" value="1"/>
</dbReference>
<comment type="similarity">
    <text evidence="4">In the N-terminal section; belongs to the glycosyltransferase 51 family.</text>
</comment>
<dbReference type="GO" id="GO:0006508">
    <property type="term" value="P:proteolysis"/>
    <property type="evidence" value="ECO:0007669"/>
    <property type="project" value="UniProtKB-KW"/>
</dbReference>
<dbReference type="Gene3D" id="3.40.710.10">
    <property type="entry name" value="DD-peptidase/beta-lactamase superfamily"/>
    <property type="match status" value="1"/>
</dbReference>
<evidence type="ECO:0000256" key="4">
    <source>
        <dbReference type="ARBA" id="ARBA00007739"/>
    </source>
</evidence>
<dbReference type="Gene3D" id="1.10.3810.10">
    <property type="entry name" value="Biosynthetic peptidoglycan transglycosylase-like"/>
    <property type="match status" value="1"/>
</dbReference>
<dbReference type="GO" id="GO:0008658">
    <property type="term" value="F:penicillin binding"/>
    <property type="evidence" value="ECO:0007669"/>
    <property type="project" value="InterPro"/>
</dbReference>
<protein>
    <submittedName>
        <fullName evidence="23">PBP1A family penicillin-binding protein</fullName>
    </submittedName>
</protein>
<dbReference type="EMBL" id="DRLD01000060">
    <property type="protein sequence ID" value="HED09459.1"/>
    <property type="molecule type" value="Genomic_DNA"/>
</dbReference>
<dbReference type="FunFam" id="1.10.3810.10:FF:000001">
    <property type="entry name" value="Penicillin-binding protein 1A"/>
    <property type="match status" value="1"/>
</dbReference>
<evidence type="ECO:0000256" key="16">
    <source>
        <dbReference type="ARBA" id="ARBA00023316"/>
    </source>
</evidence>
<dbReference type="Pfam" id="PF00905">
    <property type="entry name" value="Transpeptidase"/>
    <property type="match status" value="1"/>
</dbReference>
<feature type="compositionally biased region" description="Polar residues" evidence="19">
    <location>
        <begin position="9"/>
        <end position="23"/>
    </location>
</feature>
<comment type="similarity">
    <text evidence="3">In the C-terminal section; belongs to the transpeptidase family.</text>
</comment>
<evidence type="ECO:0000256" key="1">
    <source>
        <dbReference type="ARBA" id="ARBA00004370"/>
    </source>
</evidence>
<reference evidence="23" key="1">
    <citation type="journal article" date="2020" name="mSystems">
        <title>Genome- and Community-Level Interaction Insights into Carbon Utilization and Element Cycling Functions of Hydrothermarchaeota in Hydrothermal Sediment.</title>
        <authorList>
            <person name="Zhou Z."/>
            <person name="Liu Y."/>
            <person name="Xu W."/>
            <person name="Pan J."/>
            <person name="Luo Z.H."/>
            <person name="Li M."/>
        </authorList>
    </citation>
    <scope>NUCLEOTIDE SEQUENCE [LARGE SCALE GENOMIC DNA]</scope>
    <source>
        <strain evidence="23">HyVt-456</strain>
    </source>
</reference>
<feature type="domain" description="Penicillin-binding protein transpeptidase" evidence="21">
    <location>
        <begin position="371"/>
        <end position="623"/>
    </location>
</feature>
<dbReference type="GO" id="GO:0009252">
    <property type="term" value="P:peptidoglycan biosynthetic process"/>
    <property type="evidence" value="ECO:0007669"/>
    <property type="project" value="UniProtKB-KW"/>
</dbReference>
<dbReference type="GO" id="GO:0009002">
    <property type="term" value="F:serine-type D-Ala-D-Ala carboxypeptidase activity"/>
    <property type="evidence" value="ECO:0007669"/>
    <property type="project" value="UniProtKB-EC"/>
</dbReference>
<organism evidence="23">
    <name type="scientific">Caldithrix abyssi</name>
    <dbReference type="NCBI Taxonomy" id="187145"/>
    <lineage>
        <taxon>Bacteria</taxon>
        <taxon>Pseudomonadati</taxon>
        <taxon>Calditrichota</taxon>
        <taxon>Calditrichia</taxon>
        <taxon>Calditrichales</taxon>
        <taxon>Calditrichaceae</taxon>
        <taxon>Caldithrix</taxon>
    </lineage>
</organism>
<evidence type="ECO:0000256" key="6">
    <source>
        <dbReference type="ARBA" id="ARBA00022670"/>
    </source>
</evidence>
<gene>
    <name evidence="23" type="ORF">ENJ10_02120</name>
</gene>
<comment type="caution">
    <text evidence="23">The sequence shown here is derived from an EMBL/GenBank/DDBJ whole genome shotgun (WGS) entry which is preliminary data.</text>
</comment>
<evidence type="ECO:0000256" key="12">
    <source>
        <dbReference type="ARBA" id="ARBA00022984"/>
    </source>
</evidence>
<feature type="transmembrane region" description="Helical" evidence="20">
    <location>
        <begin position="35"/>
        <end position="54"/>
    </location>
</feature>
<keyword evidence="5" id="KW-0121">Carboxypeptidase</keyword>
<comment type="subcellular location">
    <subcellularLocation>
        <location evidence="1">Membrane</location>
    </subcellularLocation>
</comment>
<keyword evidence="16" id="KW-0961">Cell wall biogenesis/degradation</keyword>
<keyword evidence="9 20" id="KW-0812">Transmembrane</keyword>
<comment type="pathway">
    <text evidence="2">Cell wall biogenesis; peptidoglycan biosynthesis.</text>
</comment>
<dbReference type="PANTHER" id="PTHR32282:SF27">
    <property type="entry name" value="PENICILLIN-BINDING PROTEIN 1A"/>
    <property type="match status" value="1"/>
</dbReference>
<evidence type="ECO:0000256" key="14">
    <source>
        <dbReference type="ARBA" id="ARBA00023136"/>
    </source>
</evidence>
<keyword evidence="10" id="KW-0378">Hydrolase</keyword>
<keyword evidence="15" id="KW-0511">Multifunctional enzyme</keyword>
<dbReference type="GO" id="GO:0071555">
    <property type="term" value="P:cell wall organization"/>
    <property type="evidence" value="ECO:0007669"/>
    <property type="project" value="UniProtKB-KW"/>
</dbReference>
<evidence type="ECO:0000256" key="5">
    <source>
        <dbReference type="ARBA" id="ARBA00022645"/>
    </source>
</evidence>
<evidence type="ECO:0000256" key="9">
    <source>
        <dbReference type="ARBA" id="ARBA00022692"/>
    </source>
</evidence>
<name>A0A7V1LK38_CALAY</name>
<dbReference type="Proteomes" id="UP000886005">
    <property type="component" value="Unassembled WGS sequence"/>
</dbReference>
<dbReference type="InterPro" id="IPR050396">
    <property type="entry name" value="Glycosyltr_51/Transpeptidase"/>
</dbReference>
<dbReference type="InterPro" id="IPR023346">
    <property type="entry name" value="Lysozyme-like_dom_sf"/>
</dbReference>
<dbReference type="Pfam" id="PF00912">
    <property type="entry name" value="Transgly"/>
    <property type="match status" value="1"/>
</dbReference>
<evidence type="ECO:0000256" key="11">
    <source>
        <dbReference type="ARBA" id="ARBA00022960"/>
    </source>
</evidence>
<keyword evidence="11" id="KW-0133">Cell shape</keyword>
<evidence type="ECO:0000256" key="20">
    <source>
        <dbReference type="SAM" id="Phobius"/>
    </source>
</evidence>
<keyword evidence="7" id="KW-0328">Glycosyltransferase</keyword>
<comment type="catalytic activity">
    <reaction evidence="18">
        <text>[GlcNAc-(1-&gt;4)-Mur2Ac(oyl-L-Ala-gamma-D-Glu-L-Lys-D-Ala-D-Ala)](n)-di-trans,octa-cis-undecaprenyl diphosphate + beta-D-GlcNAc-(1-&gt;4)-Mur2Ac(oyl-L-Ala-gamma-D-Glu-L-Lys-D-Ala-D-Ala)-di-trans,octa-cis-undecaprenyl diphosphate = [GlcNAc-(1-&gt;4)-Mur2Ac(oyl-L-Ala-gamma-D-Glu-L-Lys-D-Ala-D-Ala)](n+1)-di-trans,octa-cis-undecaprenyl diphosphate + di-trans,octa-cis-undecaprenyl diphosphate + H(+)</text>
        <dbReference type="Rhea" id="RHEA:23708"/>
        <dbReference type="Rhea" id="RHEA-COMP:9602"/>
        <dbReference type="Rhea" id="RHEA-COMP:9603"/>
        <dbReference type="ChEBI" id="CHEBI:15378"/>
        <dbReference type="ChEBI" id="CHEBI:58405"/>
        <dbReference type="ChEBI" id="CHEBI:60033"/>
        <dbReference type="ChEBI" id="CHEBI:78435"/>
        <dbReference type="EC" id="2.4.99.28"/>
    </reaction>
</comment>
<evidence type="ECO:0000256" key="8">
    <source>
        <dbReference type="ARBA" id="ARBA00022679"/>
    </source>
</evidence>
<proteinExistence type="inferred from homology"/>
<evidence type="ECO:0000256" key="19">
    <source>
        <dbReference type="SAM" id="MobiDB-lite"/>
    </source>
</evidence>
<dbReference type="InterPro" id="IPR001460">
    <property type="entry name" value="PCN-bd_Tpept"/>
</dbReference>
<dbReference type="SUPFAM" id="SSF56601">
    <property type="entry name" value="beta-lactamase/transpeptidase-like"/>
    <property type="match status" value="1"/>
</dbReference>
<dbReference type="GO" id="GO:0008360">
    <property type="term" value="P:regulation of cell shape"/>
    <property type="evidence" value="ECO:0007669"/>
    <property type="project" value="UniProtKB-KW"/>
</dbReference>
<sequence length="716" mass="80995">MKRKKRGAPTSTRIRTVTNQPAQGSPAKPSRKKRWIWAAVLSTLFLLGVGYIAWLSQDLPSLAKLEQIEPAVATRVYSSDGELIHSFFTANRTYTPFEKIPPYVIQALISMEDRDFYNHWGVNLLGIVRALIVDIRHMAIVQGGGTLTMQLTRPLFFGREQKISRKIKEALTAIRIEKTYSKNEILEMYLNINSFGNNAFGIEAAAKRYFNKDVQDLTIEESALLIGLLKGTSWYSPIRHPERAKHQRNVVMSTMVATGYLTRAQYDSLKQLPLKLDLYDPNKMHTAPYFTESVRLQLNRLQDSLKVNIYEDGLRVYTTLDTRFQYFMEKAIAKHIDGLQETVRNQRDFRELRQTLQDSVAFNNATTVEIAFVAINPHNGHVLAMVGGRDFNKSRFNRVTQAKRQPGSAFKPFLYTAAIDNGYSPAYRLYNKPTVEINADGTQWRPENYDHSVGGLITLREALRRSLNLVAVQLINEINPRNVVKYARAMGITTPIRPYSSLALGSSEVIPIELVSAYGTFANNGLHVKPISIERIEDKNGNIIYRNTPRPKVALSPETTQIVRDMMQTVMDRGTGYGVRRDFKFYLPAGGKTGTTNNYTDAWFVGYTADLVAGVWVGMDDPKMSLGPRMSGSRAALPFWGEFVKSVYDSIPFIHGKFAESPGVFKLEICLDSGELARPYCPDTVTDLFTEKNRPTEKCHLHTGTHSSSRGRKKRF</sequence>
<keyword evidence="14 20" id="KW-0472">Membrane</keyword>
<evidence type="ECO:0000256" key="17">
    <source>
        <dbReference type="ARBA" id="ARBA00034000"/>
    </source>
</evidence>
<accession>A0A7V1LK38</accession>
<comment type="catalytic activity">
    <reaction evidence="17">
        <text>Preferential cleavage: (Ac)2-L-Lys-D-Ala-|-D-Ala. Also transpeptidation of peptidyl-alanyl moieties that are N-acyl substituents of D-alanine.</text>
        <dbReference type="EC" id="3.4.16.4"/>
    </reaction>
</comment>
<evidence type="ECO:0000259" key="21">
    <source>
        <dbReference type="Pfam" id="PF00905"/>
    </source>
</evidence>
<dbReference type="InterPro" id="IPR001264">
    <property type="entry name" value="Glyco_trans_51"/>
</dbReference>
<feature type="domain" description="Glycosyl transferase family 51" evidence="22">
    <location>
        <begin position="81"/>
        <end position="255"/>
    </location>
</feature>
<keyword evidence="13 20" id="KW-1133">Transmembrane helix</keyword>
<evidence type="ECO:0000256" key="15">
    <source>
        <dbReference type="ARBA" id="ARBA00023268"/>
    </source>
</evidence>
<dbReference type="NCBIfam" id="TIGR02074">
    <property type="entry name" value="PBP_1a_fam"/>
    <property type="match status" value="1"/>
</dbReference>
<keyword evidence="6" id="KW-0645">Protease</keyword>